<sequence length="399" mass="46457">MASTKLILDTRKAKKDGTFPIKLAVSQKTKTAYISAKISIPKEYWDNGRIKRGCPNIDNLRQTNNELASLLFDADDYIYELEKKNKLDRLNAKQIADYIKNGGKSNNSNISFNEYLKKYLDEIKSPSTREKYDFTLRAVENFTNGEIIFFDEINKAWLNRFKEWRLQKSAPTTTNIDLRNIRAVYNRAIDVDEIIGQEYYPFRKFEFAKDKPRNLRLPIDTIRAIRDFKTQTEYVALARDFFMLSFYLIGMNNSDIFEIKEIFEGRIEYERNKTQKSYSVKIEPEIQELLDKLKGKEKLLIYQERYKNIKTLNNQINKGLKKIGEDETVNVPGLIMYHARHSWAGIAAKKPIGASKALIAQALGHGKTTVTDTYFDYDNELVDDLNRKVIDSLKNNKTP</sequence>
<name>A0A419X9M3_9BACT</name>
<dbReference type="OrthoDB" id="1112270at2"/>
<gene>
    <name evidence="6" type="ORF">BXY64_1484</name>
</gene>
<dbReference type="InterPro" id="IPR010998">
    <property type="entry name" value="Integrase_recombinase_N"/>
</dbReference>
<keyword evidence="7" id="KW-1185">Reference proteome</keyword>
<dbReference type="GO" id="GO:0015074">
    <property type="term" value="P:DNA integration"/>
    <property type="evidence" value="ECO:0007669"/>
    <property type="project" value="UniProtKB-KW"/>
</dbReference>
<dbReference type="PANTHER" id="PTHR30349">
    <property type="entry name" value="PHAGE INTEGRASE-RELATED"/>
    <property type="match status" value="1"/>
</dbReference>
<dbReference type="Gene3D" id="1.10.443.10">
    <property type="entry name" value="Intergrase catalytic core"/>
    <property type="match status" value="1"/>
</dbReference>
<comment type="caution">
    <text evidence="6">The sequence shown here is derived from an EMBL/GenBank/DDBJ whole genome shotgun (WGS) entry which is preliminary data.</text>
</comment>
<evidence type="ECO:0000256" key="4">
    <source>
        <dbReference type="PROSITE-ProRule" id="PRU01248"/>
    </source>
</evidence>
<accession>A0A419X9M3</accession>
<protein>
    <submittedName>
        <fullName evidence="6">Integrase-like protein</fullName>
    </submittedName>
</protein>
<dbReference type="InterPro" id="IPR013762">
    <property type="entry name" value="Integrase-like_cat_sf"/>
</dbReference>
<evidence type="ECO:0000256" key="3">
    <source>
        <dbReference type="ARBA" id="ARBA00023172"/>
    </source>
</evidence>
<dbReference type="PANTHER" id="PTHR30349:SF64">
    <property type="entry name" value="PROPHAGE INTEGRASE INTD-RELATED"/>
    <property type="match status" value="1"/>
</dbReference>
<dbReference type="Pfam" id="PF17293">
    <property type="entry name" value="Arm-DNA-bind_5"/>
    <property type="match status" value="1"/>
</dbReference>
<dbReference type="RefSeq" id="WP_120239239.1">
    <property type="nucleotide sequence ID" value="NZ_RAPQ01000008.1"/>
</dbReference>
<dbReference type="Pfam" id="PF13102">
    <property type="entry name" value="Phage_int_SAM_5"/>
    <property type="match status" value="1"/>
</dbReference>
<feature type="domain" description="Core-binding (CB)" evidence="5">
    <location>
        <begin position="110"/>
        <end position="189"/>
    </location>
</feature>
<reference evidence="6 7" key="1">
    <citation type="submission" date="2018-09" db="EMBL/GenBank/DDBJ databases">
        <title>Genomic Encyclopedia of Archaeal and Bacterial Type Strains, Phase II (KMG-II): from individual species to whole genera.</title>
        <authorList>
            <person name="Goeker M."/>
        </authorList>
    </citation>
    <scope>NUCLEOTIDE SEQUENCE [LARGE SCALE GENOMIC DNA]</scope>
    <source>
        <strain evidence="6 7">DSM 21950</strain>
    </source>
</reference>
<dbReference type="InterPro" id="IPR050090">
    <property type="entry name" value="Tyrosine_recombinase_XerCD"/>
</dbReference>
<dbReference type="EMBL" id="RAPQ01000008">
    <property type="protein sequence ID" value="RKE04464.1"/>
    <property type="molecule type" value="Genomic_DNA"/>
</dbReference>
<evidence type="ECO:0000256" key="1">
    <source>
        <dbReference type="ARBA" id="ARBA00022908"/>
    </source>
</evidence>
<dbReference type="PROSITE" id="PS51900">
    <property type="entry name" value="CB"/>
    <property type="match status" value="1"/>
</dbReference>
<dbReference type="GO" id="GO:0006310">
    <property type="term" value="P:DNA recombination"/>
    <property type="evidence" value="ECO:0007669"/>
    <property type="project" value="UniProtKB-KW"/>
</dbReference>
<evidence type="ECO:0000256" key="2">
    <source>
        <dbReference type="ARBA" id="ARBA00023125"/>
    </source>
</evidence>
<evidence type="ECO:0000259" key="5">
    <source>
        <dbReference type="PROSITE" id="PS51900"/>
    </source>
</evidence>
<dbReference type="SUPFAM" id="SSF56349">
    <property type="entry name" value="DNA breaking-rejoining enzymes"/>
    <property type="match status" value="1"/>
</dbReference>
<dbReference type="Proteomes" id="UP000284531">
    <property type="component" value="Unassembled WGS sequence"/>
</dbReference>
<dbReference type="InterPro" id="IPR035386">
    <property type="entry name" value="Arm-DNA-bind_5"/>
</dbReference>
<evidence type="ECO:0000313" key="7">
    <source>
        <dbReference type="Proteomes" id="UP000284531"/>
    </source>
</evidence>
<dbReference type="Gene3D" id="1.10.150.130">
    <property type="match status" value="1"/>
</dbReference>
<organism evidence="6 7">
    <name type="scientific">Marinifilum flexuosum</name>
    <dbReference type="NCBI Taxonomy" id="1117708"/>
    <lineage>
        <taxon>Bacteria</taxon>
        <taxon>Pseudomonadati</taxon>
        <taxon>Bacteroidota</taxon>
        <taxon>Bacteroidia</taxon>
        <taxon>Marinilabiliales</taxon>
        <taxon>Marinifilaceae</taxon>
    </lineage>
</organism>
<keyword evidence="1" id="KW-0229">DNA integration</keyword>
<dbReference type="InterPro" id="IPR025269">
    <property type="entry name" value="SAM-like_dom"/>
</dbReference>
<dbReference type="InterPro" id="IPR044068">
    <property type="entry name" value="CB"/>
</dbReference>
<proteinExistence type="predicted"/>
<dbReference type="GO" id="GO:0003677">
    <property type="term" value="F:DNA binding"/>
    <property type="evidence" value="ECO:0007669"/>
    <property type="project" value="UniProtKB-UniRule"/>
</dbReference>
<evidence type="ECO:0000313" key="6">
    <source>
        <dbReference type="EMBL" id="RKE04464.1"/>
    </source>
</evidence>
<keyword evidence="2 4" id="KW-0238">DNA-binding</keyword>
<keyword evidence="3" id="KW-0233">DNA recombination</keyword>
<dbReference type="AlphaFoldDB" id="A0A419X9M3"/>
<dbReference type="InterPro" id="IPR011010">
    <property type="entry name" value="DNA_brk_join_enz"/>
</dbReference>